<dbReference type="InterPro" id="IPR036291">
    <property type="entry name" value="NAD(P)-bd_dom_sf"/>
</dbReference>
<proteinExistence type="predicted"/>
<dbReference type="CDD" id="cd12166">
    <property type="entry name" value="2-Hacid_dh_7"/>
    <property type="match status" value="1"/>
</dbReference>
<accession>A0A1C6U7B9</accession>
<organism evidence="5 6">
    <name type="scientific">Micromonospora peucetia</name>
    <dbReference type="NCBI Taxonomy" id="47871"/>
    <lineage>
        <taxon>Bacteria</taxon>
        <taxon>Bacillati</taxon>
        <taxon>Actinomycetota</taxon>
        <taxon>Actinomycetes</taxon>
        <taxon>Micromonosporales</taxon>
        <taxon>Micromonosporaceae</taxon>
        <taxon>Micromonospora</taxon>
    </lineage>
</organism>
<keyword evidence="1" id="KW-0560">Oxidoreductase</keyword>
<dbReference type="Gene3D" id="3.40.50.720">
    <property type="entry name" value="NAD(P)-binding Rossmann-like Domain"/>
    <property type="match status" value="2"/>
</dbReference>
<dbReference type="SUPFAM" id="SSF51735">
    <property type="entry name" value="NAD(P)-binding Rossmann-fold domains"/>
    <property type="match status" value="1"/>
</dbReference>
<dbReference type="EMBL" id="FMIC01000002">
    <property type="protein sequence ID" value="SCL49970.1"/>
    <property type="molecule type" value="Genomic_DNA"/>
</dbReference>
<evidence type="ECO:0000259" key="4">
    <source>
        <dbReference type="Pfam" id="PF02826"/>
    </source>
</evidence>
<feature type="domain" description="D-isomer specific 2-hydroxyacid dehydrogenase NAD-binding" evidence="4">
    <location>
        <begin position="127"/>
        <end position="298"/>
    </location>
</feature>
<dbReference type="AlphaFoldDB" id="A0A1C6U7B9"/>
<evidence type="ECO:0000256" key="1">
    <source>
        <dbReference type="ARBA" id="ARBA00023002"/>
    </source>
</evidence>
<evidence type="ECO:0000313" key="6">
    <source>
        <dbReference type="Proteomes" id="UP000199343"/>
    </source>
</evidence>
<dbReference type="Pfam" id="PF02826">
    <property type="entry name" value="2-Hacid_dh_C"/>
    <property type="match status" value="1"/>
</dbReference>
<feature type="region of interest" description="Disordered" evidence="3">
    <location>
        <begin position="1"/>
        <end position="20"/>
    </location>
</feature>
<dbReference type="InterPro" id="IPR006140">
    <property type="entry name" value="D-isomer_DH_NAD-bd"/>
</dbReference>
<protein>
    <submittedName>
        <fullName evidence="5">Phosphoglycerate dehydrogenase</fullName>
    </submittedName>
</protein>
<evidence type="ECO:0000313" key="5">
    <source>
        <dbReference type="EMBL" id="SCL49970.1"/>
    </source>
</evidence>
<evidence type="ECO:0000256" key="2">
    <source>
        <dbReference type="ARBA" id="ARBA00023027"/>
    </source>
</evidence>
<dbReference type="GO" id="GO:0016491">
    <property type="term" value="F:oxidoreductase activity"/>
    <property type="evidence" value="ECO:0007669"/>
    <property type="project" value="UniProtKB-KW"/>
</dbReference>
<dbReference type="STRING" id="47871.GA0070608_0616"/>
<name>A0A1C6U7B9_9ACTN</name>
<evidence type="ECO:0000256" key="3">
    <source>
        <dbReference type="SAM" id="MobiDB-lite"/>
    </source>
</evidence>
<gene>
    <name evidence="5" type="ORF">GA0070608_0616</name>
</gene>
<sequence length="333" mass="35103">MGSASGWRKPPRQAGGPAGGLSSAGVKVWIPHPAGRTLLGELPPEVTVEVVEDVSRLPGPAAGVRFWVPPFLAGGDATALLRELPDLAVVQLLSAGADAWAGRVPQGVTLCDARGVHDPSTAEWVVAAILSQLRAFPALARAQARRDWAYDEVAPTDELAGKRVLIVGAGSIGTAVRDRLAPFEVSFTLVARTARPEQGVHGVEELPALLPEADVVVLLVPLTERTRGLVDERFLAAMRDGALLVNASRGPVARTGALVAELRTGRISAALDVTDPEPLPADHELWTMPNVLLTPHVAGSVRGLLPRAYRLVGDQVRRFAAGEPLINTVVDGY</sequence>
<reference evidence="5 6" key="1">
    <citation type="submission" date="2016-06" db="EMBL/GenBank/DDBJ databases">
        <authorList>
            <person name="Kjaerup R.B."/>
            <person name="Dalgaard T.S."/>
            <person name="Juul-Madsen H.R."/>
        </authorList>
    </citation>
    <scope>NUCLEOTIDE SEQUENCE [LARGE SCALE GENOMIC DNA]</scope>
    <source>
        <strain evidence="5 6">DSM 43363</strain>
    </source>
</reference>
<dbReference type="PANTHER" id="PTHR43333">
    <property type="entry name" value="2-HACID_DH_C DOMAIN-CONTAINING PROTEIN"/>
    <property type="match status" value="1"/>
</dbReference>
<dbReference type="Proteomes" id="UP000199343">
    <property type="component" value="Unassembled WGS sequence"/>
</dbReference>
<dbReference type="GO" id="GO:0051287">
    <property type="term" value="F:NAD binding"/>
    <property type="evidence" value="ECO:0007669"/>
    <property type="project" value="InterPro"/>
</dbReference>
<dbReference type="PANTHER" id="PTHR43333:SF1">
    <property type="entry name" value="D-ISOMER SPECIFIC 2-HYDROXYACID DEHYDROGENASE NAD-BINDING DOMAIN-CONTAINING PROTEIN"/>
    <property type="match status" value="1"/>
</dbReference>
<keyword evidence="2" id="KW-0520">NAD</keyword>